<dbReference type="InterPro" id="IPR001789">
    <property type="entry name" value="Sig_transdc_resp-reg_receiver"/>
</dbReference>
<feature type="modified residue" description="4-aspartylphosphate" evidence="3">
    <location>
        <position position="61"/>
    </location>
</feature>
<evidence type="ECO:0000313" key="7">
    <source>
        <dbReference type="Proteomes" id="UP000184236"/>
    </source>
</evidence>
<evidence type="ECO:0000313" key="6">
    <source>
        <dbReference type="EMBL" id="SHF38563.1"/>
    </source>
</evidence>
<dbReference type="SUPFAM" id="SSF52172">
    <property type="entry name" value="CheY-like"/>
    <property type="match status" value="1"/>
</dbReference>
<evidence type="ECO:0000256" key="3">
    <source>
        <dbReference type="PROSITE-ProRule" id="PRU00169"/>
    </source>
</evidence>
<feature type="domain" description="Response regulatory" evidence="5">
    <location>
        <begin position="10"/>
        <end position="126"/>
    </location>
</feature>
<dbReference type="GO" id="GO:0006355">
    <property type="term" value="P:regulation of DNA-templated transcription"/>
    <property type="evidence" value="ECO:0007669"/>
    <property type="project" value="InterPro"/>
</dbReference>
<dbReference type="InterPro" id="IPR011006">
    <property type="entry name" value="CheY-like_superfamily"/>
</dbReference>
<dbReference type="Gene3D" id="1.10.10.10">
    <property type="entry name" value="Winged helix-like DNA-binding domain superfamily/Winged helix DNA-binding domain"/>
    <property type="match status" value="1"/>
</dbReference>
<dbReference type="PANTHER" id="PTHR45566:SF2">
    <property type="entry name" value="NARL SUBFAMILY"/>
    <property type="match status" value="1"/>
</dbReference>
<dbReference type="PANTHER" id="PTHR45566">
    <property type="entry name" value="HTH-TYPE TRANSCRIPTIONAL REGULATOR YHJB-RELATED"/>
    <property type="match status" value="1"/>
</dbReference>
<dbReference type="InterPro" id="IPR000792">
    <property type="entry name" value="Tscrpt_reg_LuxR_C"/>
</dbReference>
<gene>
    <name evidence="6" type="ORF">SAMN05444408_11751</name>
</gene>
<protein>
    <submittedName>
        <fullName evidence="6">Two component transcriptional regulator, LuxR family</fullName>
    </submittedName>
</protein>
<dbReference type="PRINTS" id="PR00038">
    <property type="entry name" value="HTHLUXR"/>
</dbReference>
<dbReference type="CDD" id="cd17535">
    <property type="entry name" value="REC_NarL-like"/>
    <property type="match status" value="1"/>
</dbReference>
<dbReference type="STRING" id="1302685.SAMN05444408_11751"/>
<dbReference type="InterPro" id="IPR016032">
    <property type="entry name" value="Sig_transdc_resp-reg_C-effctor"/>
</dbReference>
<dbReference type="CDD" id="cd06170">
    <property type="entry name" value="LuxR_C_like"/>
    <property type="match status" value="1"/>
</dbReference>
<dbReference type="RefSeq" id="WP_072886012.1">
    <property type="nucleotide sequence ID" value="NZ_FQVO01000017.1"/>
</dbReference>
<reference evidence="7" key="1">
    <citation type="submission" date="2016-11" db="EMBL/GenBank/DDBJ databases">
        <authorList>
            <person name="Varghese N."/>
            <person name="Submissions S."/>
        </authorList>
    </citation>
    <scope>NUCLEOTIDE SEQUENCE [LARGE SCALE GENOMIC DNA]</scope>
    <source>
        <strain evidence="7">DSM 26898</strain>
    </source>
</reference>
<accession>A0A1M5B7S4</accession>
<dbReference type="InterPro" id="IPR058245">
    <property type="entry name" value="NreC/VraR/RcsB-like_REC"/>
</dbReference>
<dbReference type="GO" id="GO:0000160">
    <property type="term" value="P:phosphorelay signal transduction system"/>
    <property type="evidence" value="ECO:0007669"/>
    <property type="project" value="InterPro"/>
</dbReference>
<name>A0A1M5B7S4_9FLAO</name>
<keyword evidence="2" id="KW-0238">DNA-binding</keyword>
<dbReference type="Pfam" id="PF00072">
    <property type="entry name" value="Response_reg"/>
    <property type="match status" value="1"/>
</dbReference>
<dbReference type="SMART" id="SM00448">
    <property type="entry name" value="REC"/>
    <property type="match status" value="1"/>
</dbReference>
<sequence>MINKDEEKLLFLLADDHMLIRQGMIFVLDASGINYKAFHASNFRQIRECINDNPIHIAIIDAHFPEGNSLQIISEIKEKKPEIKILIFSGIDENIHALKYLNAGADGFLSKLSDEKEIEEAICSIIEKGEYISPVTKALLMNSLSNRNLVNPLLSLTERELEIARMYAGGYGNLEIANMLDVKQNTISTIKKRIFKKLKIENIVKLIELVKNHS</sequence>
<dbReference type="PROSITE" id="PS50110">
    <property type="entry name" value="RESPONSE_REGULATORY"/>
    <property type="match status" value="1"/>
</dbReference>
<keyword evidence="1 3" id="KW-0597">Phosphoprotein</keyword>
<dbReference type="InterPro" id="IPR036388">
    <property type="entry name" value="WH-like_DNA-bd_sf"/>
</dbReference>
<dbReference type="GO" id="GO:0003677">
    <property type="term" value="F:DNA binding"/>
    <property type="evidence" value="ECO:0007669"/>
    <property type="project" value="UniProtKB-KW"/>
</dbReference>
<dbReference type="SUPFAM" id="SSF46894">
    <property type="entry name" value="C-terminal effector domain of the bipartite response regulators"/>
    <property type="match status" value="1"/>
</dbReference>
<evidence type="ECO:0000259" key="5">
    <source>
        <dbReference type="PROSITE" id="PS50110"/>
    </source>
</evidence>
<dbReference type="InterPro" id="IPR051015">
    <property type="entry name" value="EvgA-like"/>
</dbReference>
<proteinExistence type="predicted"/>
<evidence type="ECO:0000256" key="2">
    <source>
        <dbReference type="ARBA" id="ARBA00023125"/>
    </source>
</evidence>
<dbReference type="PROSITE" id="PS50043">
    <property type="entry name" value="HTH_LUXR_2"/>
    <property type="match status" value="1"/>
</dbReference>
<evidence type="ECO:0000259" key="4">
    <source>
        <dbReference type="PROSITE" id="PS50043"/>
    </source>
</evidence>
<dbReference type="EMBL" id="FQVO01000017">
    <property type="protein sequence ID" value="SHF38563.1"/>
    <property type="molecule type" value="Genomic_DNA"/>
</dbReference>
<dbReference type="Gene3D" id="3.40.50.2300">
    <property type="match status" value="1"/>
</dbReference>
<dbReference type="OrthoDB" id="1013073at2"/>
<evidence type="ECO:0000256" key="1">
    <source>
        <dbReference type="ARBA" id="ARBA00022553"/>
    </source>
</evidence>
<dbReference type="SMART" id="SM00421">
    <property type="entry name" value="HTH_LUXR"/>
    <property type="match status" value="1"/>
</dbReference>
<feature type="domain" description="HTH luxR-type" evidence="4">
    <location>
        <begin position="149"/>
        <end position="214"/>
    </location>
</feature>
<keyword evidence="7" id="KW-1185">Reference proteome</keyword>
<organism evidence="6 7">
    <name type="scientific">Chryseobacterium takakiae</name>
    <dbReference type="NCBI Taxonomy" id="1302685"/>
    <lineage>
        <taxon>Bacteria</taxon>
        <taxon>Pseudomonadati</taxon>
        <taxon>Bacteroidota</taxon>
        <taxon>Flavobacteriia</taxon>
        <taxon>Flavobacteriales</taxon>
        <taxon>Weeksellaceae</taxon>
        <taxon>Chryseobacterium group</taxon>
        <taxon>Chryseobacterium</taxon>
    </lineage>
</organism>
<dbReference type="PROSITE" id="PS00622">
    <property type="entry name" value="HTH_LUXR_1"/>
    <property type="match status" value="1"/>
</dbReference>
<dbReference type="AlphaFoldDB" id="A0A1M5B7S4"/>
<dbReference type="Pfam" id="PF00196">
    <property type="entry name" value="GerE"/>
    <property type="match status" value="1"/>
</dbReference>
<dbReference type="Proteomes" id="UP000184236">
    <property type="component" value="Unassembled WGS sequence"/>
</dbReference>